<keyword evidence="3" id="KW-0547">Nucleotide-binding</keyword>
<comment type="similarity">
    <text evidence="1">Belongs to the dihydroxyacetone kinase (DAK) family.</text>
</comment>
<dbReference type="FunFam" id="3.40.50.10440:FF:000001">
    <property type="entry name" value="Dihydroxyacetone kinase, DhaK subunit"/>
    <property type="match status" value="1"/>
</dbReference>
<keyword evidence="10" id="KW-1185">Reference proteome</keyword>
<evidence type="ECO:0000256" key="5">
    <source>
        <dbReference type="ARBA" id="ARBA00022840"/>
    </source>
</evidence>
<feature type="compositionally biased region" description="Polar residues" evidence="6">
    <location>
        <begin position="383"/>
        <end position="395"/>
    </location>
</feature>
<feature type="region of interest" description="Disordered" evidence="6">
    <location>
        <begin position="365"/>
        <end position="395"/>
    </location>
</feature>
<evidence type="ECO:0000313" key="10">
    <source>
        <dbReference type="Proteomes" id="UP000241890"/>
    </source>
</evidence>
<name>A0A2R5G195_9STRA</name>
<dbReference type="InterPro" id="IPR050861">
    <property type="entry name" value="Dihydroxyacetone_Kinase"/>
</dbReference>
<dbReference type="OrthoDB" id="1724672at2759"/>
<accession>A0A2R5G195</accession>
<organism evidence="9 10">
    <name type="scientific">Hondaea fermentalgiana</name>
    <dbReference type="NCBI Taxonomy" id="2315210"/>
    <lineage>
        <taxon>Eukaryota</taxon>
        <taxon>Sar</taxon>
        <taxon>Stramenopiles</taxon>
        <taxon>Bigyra</taxon>
        <taxon>Labyrinthulomycetes</taxon>
        <taxon>Thraustochytrida</taxon>
        <taxon>Thraustochytriidae</taxon>
        <taxon>Hondaea</taxon>
    </lineage>
</organism>
<dbReference type="Pfam" id="PF02733">
    <property type="entry name" value="Dak1"/>
    <property type="match status" value="1"/>
</dbReference>
<dbReference type="PANTHER" id="PTHR28629:SF4">
    <property type="entry name" value="TRIOKINASE_FMN CYCLASE"/>
    <property type="match status" value="1"/>
</dbReference>
<evidence type="ECO:0000259" key="8">
    <source>
        <dbReference type="PROSITE" id="PS51481"/>
    </source>
</evidence>
<protein>
    <submittedName>
        <fullName evidence="9">Triokinase/FMN cyclase</fullName>
    </submittedName>
</protein>
<dbReference type="GO" id="GO:0004371">
    <property type="term" value="F:glycerone kinase activity"/>
    <property type="evidence" value="ECO:0007669"/>
    <property type="project" value="InterPro"/>
</dbReference>
<evidence type="ECO:0000256" key="1">
    <source>
        <dbReference type="ARBA" id="ARBA00008757"/>
    </source>
</evidence>
<keyword evidence="2" id="KW-0808">Transferase</keyword>
<dbReference type="GO" id="GO:0019563">
    <property type="term" value="P:glycerol catabolic process"/>
    <property type="evidence" value="ECO:0007669"/>
    <property type="project" value="TreeGrafter"/>
</dbReference>
<dbReference type="PROSITE" id="PS51481">
    <property type="entry name" value="DHAK"/>
    <property type="match status" value="1"/>
</dbReference>
<dbReference type="SUPFAM" id="SSF101473">
    <property type="entry name" value="DhaL-like"/>
    <property type="match status" value="1"/>
</dbReference>
<feature type="domain" description="DhaL" evidence="7">
    <location>
        <begin position="400"/>
        <end position="587"/>
    </location>
</feature>
<dbReference type="FunFam" id="3.30.1180.20:FF:000001">
    <property type="entry name" value="Dihydroxyacetone kinase 1"/>
    <property type="match status" value="1"/>
</dbReference>
<evidence type="ECO:0000256" key="3">
    <source>
        <dbReference type="ARBA" id="ARBA00022741"/>
    </source>
</evidence>
<dbReference type="GO" id="GO:0005524">
    <property type="term" value="F:ATP binding"/>
    <property type="evidence" value="ECO:0007669"/>
    <property type="project" value="UniProtKB-KW"/>
</dbReference>
<dbReference type="PANTHER" id="PTHR28629">
    <property type="entry name" value="TRIOKINASE/FMN CYCLASE"/>
    <property type="match status" value="1"/>
</dbReference>
<dbReference type="PROSITE" id="PS51480">
    <property type="entry name" value="DHAL"/>
    <property type="match status" value="1"/>
</dbReference>
<evidence type="ECO:0000259" key="7">
    <source>
        <dbReference type="PROSITE" id="PS51480"/>
    </source>
</evidence>
<dbReference type="SUPFAM" id="SSF82549">
    <property type="entry name" value="DAK1/DegV-like"/>
    <property type="match status" value="1"/>
</dbReference>
<reference evidence="9 10" key="1">
    <citation type="submission" date="2017-12" db="EMBL/GenBank/DDBJ databases">
        <title>Sequencing, de novo assembly and annotation of complete genome of a new Thraustochytrid species, strain FCC1311.</title>
        <authorList>
            <person name="Sedici K."/>
            <person name="Godart F."/>
            <person name="Aiese Cigliano R."/>
            <person name="Sanseverino W."/>
            <person name="Barakat M."/>
            <person name="Ortet P."/>
            <person name="Marechal E."/>
            <person name="Cagnac O."/>
            <person name="Amato A."/>
        </authorList>
    </citation>
    <scope>NUCLEOTIDE SEQUENCE [LARGE SCALE GENOMIC DNA]</scope>
</reference>
<keyword evidence="4 9" id="KW-0418">Kinase</keyword>
<evidence type="ECO:0000256" key="6">
    <source>
        <dbReference type="SAM" id="MobiDB-lite"/>
    </source>
</evidence>
<gene>
    <name evidence="9" type="ORF">FCC1311_009982</name>
</gene>
<dbReference type="InParanoid" id="A0A2R5G195"/>
<dbReference type="InterPro" id="IPR004007">
    <property type="entry name" value="DhaL_dom"/>
</dbReference>
<proteinExistence type="inferred from homology"/>
<evidence type="ECO:0000313" key="9">
    <source>
        <dbReference type="EMBL" id="GBG24780.1"/>
    </source>
</evidence>
<dbReference type="SMART" id="SM01120">
    <property type="entry name" value="Dak2"/>
    <property type="match status" value="1"/>
</dbReference>
<feature type="domain" description="DhaK" evidence="8">
    <location>
        <begin position="22"/>
        <end position="358"/>
    </location>
</feature>
<comment type="caution">
    <text evidence="9">The sequence shown here is derived from an EMBL/GenBank/DDBJ whole genome shotgun (WGS) entry which is preliminary data.</text>
</comment>
<sequence>MGGNASKSSGGQVTAKKFLNDNGANCVEEMLEGMAKMHPKELLKIDGMNVMVRADYEKVKQEHVVLISGGGSGHEPSHAGYCGPGMLTAAVCGNVFASPGTDAVLNTIRSVTGPKGCLLVVKNYTGDRLNFGLAAEQAKSEGFKVEMVIVGDDAALSGKGVTGRRGLAGTVLVHKVAGAVAAAGGDLDAVLAAAESVSSAVRTVGVALSTCNVPGKAISDRLVPTDGKMELGLGIHGEPGRETLDLLSTDELVRRLSDIIMADFQKIDGKKPKRVALVINNTGGTTPIEIYGICNSALKQLADKPFDLTVERIYAGPIMTSLEMQGFSLSLLALDLDDKLDASKMLAHLDAETTTLGWPGPVSSFTSEAKVSQPKPVSKPPSNASEAQQSYPTVSSDLASTFEKKIRAAAKELIDKEPKLTEWDKICGDGDAGHTFQSGAKMVLEALDAKQVNLTVPALTAAAMAEQARKMGGTSGAVSSIFFHAVGTSLQHSLDYGAAIKAGCDAITRYGGAEPGMRTMLDALHAMTEGYVADLSKLADKSMAAAKSTAEMNASAGRSNYIPDEKMRGVPDPGAMAVAYAMRALADA</sequence>
<dbReference type="Gene3D" id="1.25.40.340">
    <property type="match status" value="1"/>
</dbReference>
<dbReference type="EMBL" id="BEYU01000008">
    <property type="protein sequence ID" value="GBG24780.1"/>
    <property type="molecule type" value="Genomic_DNA"/>
</dbReference>
<feature type="compositionally biased region" description="Low complexity" evidence="6">
    <location>
        <begin position="370"/>
        <end position="382"/>
    </location>
</feature>
<dbReference type="Gene3D" id="3.30.1180.20">
    <property type="entry name" value="Dihydroxyacetone kinase, domain 2"/>
    <property type="match status" value="1"/>
</dbReference>
<dbReference type="Proteomes" id="UP000241890">
    <property type="component" value="Unassembled WGS sequence"/>
</dbReference>
<dbReference type="InterPro" id="IPR036117">
    <property type="entry name" value="DhaL_dom_sf"/>
</dbReference>
<dbReference type="InterPro" id="IPR004006">
    <property type="entry name" value="DhaK_dom"/>
</dbReference>
<dbReference type="AlphaFoldDB" id="A0A2R5G195"/>
<dbReference type="Gene3D" id="3.40.50.10440">
    <property type="entry name" value="Dihydroxyacetone kinase, domain 1"/>
    <property type="match status" value="1"/>
</dbReference>
<dbReference type="GO" id="GO:0005829">
    <property type="term" value="C:cytosol"/>
    <property type="evidence" value="ECO:0007669"/>
    <property type="project" value="TreeGrafter"/>
</dbReference>
<keyword evidence="5" id="KW-0067">ATP-binding</keyword>
<evidence type="ECO:0000256" key="2">
    <source>
        <dbReference type="ARBA" id="ARBA00022679"/>
    </source>
</evidence>
<evidence type="ECO:0000256" key="4">
    <source>
        <dbReference type="ARBA" id="ARBA00022777"/>
    </source>
</evidence>
<dbReference type="Pfam" id="PF02734">
    <property type="entry name" value="Dak2"/>
    <property type="match status" value="1"/>
</dbReference>